<name>A0A0E9RJX5_ANGAN</name>
<protein>
    <submittedName>
        <fullName evidence="1">Uncharacterized protein</fullName>
    </submittedName>
</protein>
<organism evidence="1">
    <name type="scientific">Anguilla anguilla</name>
    <name type="common">European freshwater eel</name>
    <name type="synonym">Muraena anguilla</name>
    <dbReference type="NCBI Taxonomy" id="7936"/>
    <lineage>
        <taxon>Eukaryota</taxon>
        <taxon>Metazoa</taxon>
        <taxon>Chordata</taxon>
        <taxon>Craniata</taxon>
        <taxon>Vertebrata</taxon>
        <taxon>Euteleostomi</taxon>
        <taxon>Actinopterygii</taxon>
        <taxon>Neopterygii</taxon>
        <taxon>Teleostei</taxon>
        <taxon>Anguilliformes</taxon>
        <taxon>Anguillidae</taxon>
        <taxon>Anguilla</taxon>
    </lineage>
</organism>
<proteinExistence type="predicted"/>
<dbReference type="EMBL" id="GBXM01079455">
    <property type="protein sequence ID" value="JAH29122.1"/>
    <property type="molecule type" value="Transcribed_RNA"/>
</dbReference>
<reference evidence="1" key="1">
    <citation type="submission" date="2014-11" db="EMBL/GenBank/DDBJ databases">
        <authorList>
            <person name="Amaro Gonzalez C."/>
        </authorList>
    </citation>
    <scope>NUCLEOTIDE SEQUENCE</scope>
</reference>
<sequence>MRYTAYTLAVNTQSYLFLHYIKTGFTLFLSYKSHCCHFYRQNITLQTTKSYVSF</sequence>
<evidence type="ECO:0000313" key="1">
    <source>
        <dbReference type="EMBL" id="JAH29122.1"/>
    </source>
</evidence>
<dbReference type="AlphaFoldDB" id="A0A0E9RJX5"/>
<accession>A0A0E9RJX5</accession>
<reference evidence="1" key="2">
    <citation type="journal article" date="2015" name="Fish Shellfish Immunol.">
        <title>Early steps in the European eel (Anguilla anguilla)-Vibrio vulnificus interaction in the gills: Role of the RtxA13 toxin.</title>
        <authorList>
            <person name="Callol A."/>
            <person name="Pajuelo D."/>
            <person name="Ebbesson L."/>
            <person name="Teles M."/>
            <person name="MacKenzie S."/>
            <person name="Amaro C."/>
        </authorList>
    </citation>
    <scope>NUCLEOTIDE SEQUENCE</scope>
</reference>